<keyword evidence="12" id="KW-1185">Reference proteome</keyword>
<evidence type="ECO:0000256" key="8">
    <source>
        <dbReference type="PIRNR" id="PIRNR016992"/>
    </source>
</evidence>
<dbReference type="SMART" id="SM00401">
    <property type="entry name" value="ZnF_GATA"/>
    <property type="match status" value="1"/>
</dbReference>
<evidence type="ECO:0000256" key="2">
    <source>
        <dbReference type="ARBA" id="ARBA00005694"/>
    </source>
</evidence>
<reference evidence="12" key="1">
    <citation type="journal article" date="2016" name="Nature">
        <title>The genome of the seagrass Zostera marina reveals angiosperm adaptation to the sea.</title>
        <authorList>
            <person name="Olsen J.L."/>
            <person name="Rouze P."/>
            <person name="Verhelst B."/>
            <person name="Lin Y.-C."/>
            <person name="Bayer T."/>
            <person name="Collen J."/>
            <person name="Dattolo E."/>
            <person name="De Paoli E."/>
            <person name="Dittami S."/>
            <person name="Maumus F."/>
            <person name="Michel G."/>
            <person name="Kersting A."/>
            <person name="Lauritano C."/>
            <person name="Lohaus R."/>
            <person name="Toepel M."/>
            <person name="Tonon T."/>
            <person name="Vanneste K."/>
            <person name="Amirebrahimi M."/>
            <person name="Brakel J."/>
            <person name="Bostroem C."/>
            <person name="Chovatia M."/>
            <person name="Grimwood J."/>
            <person name="Jenkins J.W."/>
            <person name="Jueterbock A."/>
            <person name="Mraz A."/>
            <person name="Stam W.T."/>
            <person name="Tice H."/>
            <person name="Bornberg-Bauer E."/>
            <person name="Green P.J."/>
            <person name="Pearson G.A."/>
            <person name="Procaccini G."/>
            <person name="Duarte C.M."/>
            <person name="Schmutz J."/>
            <person name="Reusch T.B.H."/>
            <person name="Van de Peer Y."/>
        </authorList>
    </citation>
    <scope>NUCLEOTIDE SEQUENCE [LARGE SCALE GENOMIC DNA]</scope>
    <source>
        <strain evidence="12">cv. Finnish</strain>
    </source>
</reference>
<dbReference type="InterPro" id="IPR013088">
    <property type="entry name" value="Znf_NHR/GATA"/>
</dbReference>
<accession>A0A0K9NW99</accession>
<dbReference type="AlphaFoldDB" id="A0A0K9NW99"/>
<protein>
    <recommendedName>
        <fullName evidence="8">GATA transcription factor</fullName>
    </recommendedName>
</protein>
<dbReference type="FunFam" id="3.30.50.10:FF:000018">
    <property type="entry name" value="GATA transcription factor"/>
    <property type="match status" value="1"/>
</dbReference>
<keyword evidence="8" id="KW-0805">Transcription regulation</keyword>
<dbReference type="PIRSF" id="PIRSF016992">
    <property type="entry name" value="TF_GATA_plant"/>
    <property type="match status" value="1"/>
</dbReference>
<dbReference type="Proteomes" id="UP000036987">
    <property type="component" value="Unassembled WGS sequence"/>
</dbReference>
<comment type="similarity">
    <text evidence="2 8">Belongs to the type IV zinc-finger family. Class A subfamily.</text>
</comment>
<proteinExistence type="inferred from homology"/>
<dbReference type="Gene3D" id="3.30.50.10">
    <property type="entry name" value="Erythroid Transcription Factor GATA-1, subunit A"/>
    <property type="match status" value="1"/>
</dbReference>
<dbReference type="InterPro" id="IPR000679">
    <property type="entry name" value="Znf_GATA"/>
</dbReference>
<keyword evidence="4 9" id="KW-0863">Zinc-finger</keyword>
<keyword evidence="3" id="KW-0479">Metal-binding</keyword>
<dbReference type="GO" id="GO:0008270">
    <property type="term" value="F:zinc ion binding"/>
    <property type="evidence" value="ECO:0007669"/>
    <property type="project" value="UniProtKB-KW"/>
</dbReference>
<evidence type="ECO:0000256" key="3">
    <source>
        <dbReference type="ARBA" id="ARBA00022723"/>
    </source>
</evidence>
<sequence length="334" mass="36150">MKSPAEQQMLMNNPLENENQLLGMVEGFFDFSNEEEDGMVEDVATGEAEVEAKAGKSVDSTTAITGVSSVVDFSSNSSGSGSAAGNGDLCHSDELLFLLDELPDTTDWISNIVDDSYSTEDIENFQLISGVKSSSSSFTTANTINSDLSEKPITARARSKRPRMAPLNWASRIVQRPPTTTAASMVTSSDLSDTPTPAMKLAKVVKKEIITTTADGRRCLHCDAQNTPQWRTGPMGAKTLCNACGVRYKSGRLVPEYRPAASPTFITTKHSNSHRKVLELRRKNGVLQHHDQQLISTTTTTPQLFLTHHPHPTTGPPSTAAAVARGGELWQQTI</sequence>
<keyword evidence="8" id="KW-0804">Transcription</keyword>
<comment type="function">
    <text evidence="8">Transcriptional activator that specifically binds 5'-GATA-3' or 5'-GAT-3' motifs within gene promoters.</text>
</comment>
<dbReference type="GO" id="GO:0006357">
    <property type="term" value="P:regulation of transcription by RNA polymerase II"/>
    <property type="evidence" value="ECO:0000318"/>
    <property type="project" value="GO_Central"/>
</dbReference>
<dbReference type="GO" id="GO:0005634">
    <property type="term" value="C:nucleus"/>
    <property type="evidence" value="ECO:0000318"/>
    <property type="project" value="GO_Central"/>
</dbReference>
<feature type="domain" description="GATA-type" evidence="10">
    <location>
        <begin position="213"/>
        <end position="249"/>
    </location>
</feature>
<evidence type="ECO:0000256" key="4">
    <source>
        <dbReference type="ARBA" id="ARBA00022771"/>
    </source>
</evidence>
<dbReference type="InterPro" id="IPR051140">
    <property type="entry name" value="GATA_TF"/>
</dbReference>
<keyword evidence="7 8" id="KW-0539">Nucleus</keyword>
<dbReference type="PROSITE" id="PS00344">
    <property type="entry name" value="GATA_ZN_FINGER_1"/>
    <property type="match status" value="1"/>
</dbReference>
<organism evidence="11 12">
    <name type="scientific">Zostera marina</name>
    <name type="common">Eelgrass</name>
    <dbReference type="NCBI Taxonomy" id="29655"/>
    <lineage>
        <taxon>Eukaryota</taxon>
        <taxon>Viridiplantae</taxon>
        <taxon>Streptophyta</taxon>
        <taxon>Embryophyta</taxon>
        <taxon>Tracheophyta</taxon>
        <taxon>Spermatophyta</taxon>
        <taxon>Magnoliopsida</taxon>
        <taxon>Liliopsida</taxon>
        <taxon>Zosteraceae</taxon>
        <taxon>Zostera</taxon>
    </lineage>
</organism>
<dbReference type="PANTHER" id="PTHR45658">
    <property type="entry name" value="GATA TRANSCRIPTION FACTOR"/>
    <property type="match status" value="1"/>
</dbReference>
<dbReference type="GO" id="GO:0030154">
    <property type="term" value="P:cell differentiation"/>
    <property type="evidence" value="ECO:0000318"/>
    <property type="project" value="GO_Central"/>
</dbReference>
<comment type="subcellular location">
    <subcellularLocation>
        <location evidence="1 8">Nucleus</location>
    </subcellularLocation>
</comment>
<evidence type="ECO:0000256" key="1">
    <source>
        <dbReference type="ARBA" id="ARBA00004123"/>
    </source>
</evidence>
<dbReference type="OMA" id="EMHQQTP"/>
<dbReference type="SUPFAM" id="SSF57716">
    <property type="entry name" value="Glucocorticoid receptor-like (DNA-binding domain)"/>
    <property type="match status" value="1"/>
</dbReference>
<dbReference type="Pfam" id="PF00320">
    <property type="entry name" value="GATA"/>
    <property type="match status" value="1"/>
</dbReference>
<evidence type="ECO:0000256" key="9">
    <source>
        <dbReference type="PROSITE-ProRule" id="PRU00094"/>
    </source>
</evidence>
<keyword evidence="6 8" id="KW-0010">Activator</keyword>
<dbReference type="PROSITE" id="PS50114">
    <property type="entry name" value="GATA_ZN_FINGER_2"/>
    <property type="match status" value="1"/>
</dbReference>
<dbReference type="GO" id="GO:0000976">
    <property type="term" value="F:transcription cis-regulatory region binding"/>
    <property type="evidence" value="ECO:0000318"/>
    <property type="project" value="GO_Central"/>
</dbReference>
<evidence type="ECO:0000256" key="5">
    <source>
        <dbReference type="ARBA" id="ARBA00022833"/>
    </source>
</evidence>
<dbReference type="EMBL" id="LFYR01001623">
    <property type="protein sequence ID" value="KMZ60327.1"/>
    <property type="molecule type" value="Genomic_DNA"/>
</dbReference>
<evidence type="ECO:0000256" key="6">
    <source>
        <dbReference type="ARBA" id="ARBA00023159"/>
    </source>
</evidence>
<dbReference type="CDD" id="cd00202">
    <property type="entry name" value="ZnF_GATA"/>
    <property type="match status" value="1"/>
</dbReference>
<dbReference type="PANTHER" id="PTHR45658:SF18">
    <property type="entry name" value="PROTEIN GAT2"/>
    <property type="match status" value="1"/>
</dbReference>
<dbReference type="OrthoDB" id="2162994at2759"/>
<evidence type="ECO:0000313" key="11">
    <source>
        <dbReference type="EMBL" id="KMZ60327.1"/>
    </source>
</evidence>
<gene>
    <name evidence="11" type="ORF">ZOSMA_5G01940</name>
</gene>
<name>A0A0K9NW99_ZOSMR</name>
<evidence type="ECO:0000313" key="12">
    <source>
        <dbReference type="Proteomes" id="UP000036987"/>
    </source>
</evidence>
<comment type="caution">
    <text evidence="11">The sequence shown here is derived from an EMBL/GenBank/DDBJ whole genome shotgun (WGS) entry which is preliminary data.</text>
</comment>
<evidence type="ECO:0000259" key="10">
    <source>
        <dbReference type="PROSITE" id="PS50114"/>
    </source>
</evidence>
<dbReference type="STRING" id="29655.A0A0K9NW99"/>
<evidence type="ECO:0000256" key="7">
    <source>
        <dbReference type="ARBA" id="ARBA00023242"/>
    </source>
</evidence>
<keyword evidence="5" id="KW-0862">Zinc</keyword>
<dbReference type="GO" id="GO:0045893">
    <property type="term" value="P:positive regulation of DNA-templated transcription"/>
    <property type="evidence" value="ECO:0007669"/>
    <property type="project" value="InterPro"/>
</dbReference>
<dbReference type="InterPro" id="IPR016679">
    <property type="entry name" value="TF_GATA_pln"/>
</dbReference>
<keyword evidence="8" id="KW-0238">DNA-binding</keyword>